<evidence type="ECO:0000256" key="3">
    <source>
        <dbReference type="ARBA" id="ARBA00022737"/>
    </source>
</evidence>
<dbReference type="EMBL" id="JANPWB010000009">
    <property type="protein sequence ID" value="KAJ1149311.1"/>
    <property type="molecule type" value="Genomic_DNA"/>
</dbReference>
<proteinExistence type="predicted"/>
<dbReference type="InterPro" id="IPR028041">
    <property type="entry name" value="WDCP"/>
</dbReference>
<dbReference type="AlphaFoldDB" id="A0AAV7RA09"/>
<organism evidence="6 7">
    <name type="scientific">Pleurodeles waltl</name>
    <name type="common">Iberian ribbed newt</name>
    <dbReference type="NCBI Taxonomy" id="8319"/>
    <lineage>
        <taxon>Eukaryota</taxon>
        <taxon>Metazoa</taxon>
        <taxon>Chordata</taxon>
        <taxon>Craniata</taxon>
        <taxon>Vertebrata</taxon>
        <taxon>Euteleostomi</taxon>
        <taxon>Amphibia</taxon>
        <taxon>Batrachia</taxon>
        <taxon>Caudata</taxon>
        <taxon>Salamandroidea</taxon>
        <taxon>Salamandridae</taxon>
        <taxon>Pleurodelinae</taxon>
        <taxon>Pleurodeles</taxon>
    </lineage>
</organism>
<feature type="region of interest" description="Disordered" evidence="5">
    <location>
        <begin position="716"/>
        <end position="735"/>
    </location>
</feature>
<evidence type="ECO:0000256" key="2">
    <source>
        <dbReference type="ARBA" id="ARBA00022574"/>
    </source>
</evidence>
<comment type="caution">
    <text evidence="6">The sequence shown here is derived from an EMBL/GenBank/DDBJ whole genome shotgun (WGS) entry which is preliminary data.</text>
</comment>
<reference evidence="6" key="1">
    <citation type="journal article" date="2022" name="bioRxiv">
        <title>Sequencing and chromosome-scale assembly of the giantPleurodeles waltlgenome.</title>
        <authorList>
            <person name="Brown T."/>
            <person name="Elewa A."/>
            <person name="Iarovenko S."/>
            <person name="Subramanian E."/>
            <person name="Araus A.J."/>
            <person name="Petzold A."/>
            <person name="Susuki M."/>
            <person name="Suzuki K.-i.T."/>
            <person name="Hayashi T."/>
            <person name="Toyoda A."/>
            <person name="Oliveira C."/>
            <person name="Osipova E."/>
            <person name="Leigh N.D."/>
            <person name="Simon A."/>
            <person name="Yun M.H."/>
        </authorList>
    </citation>
    <scope>NUCLEOTIDE SEQUENCE</scope>
    <source>
        <strain evidence="6">20211129_DDA</strain>
        <tissue evidence="6">Liver</tissue>
    </source>
</reference>
<sequence length="735" mass="80411">MELGKAKLLRTGLNALYHAIHPVHGLAWTDGRQVVLTAVHLHNREPKFGTSSVIGQFEHVHGLSWGPVCSPDIPALLAVQHKKHVTVWQLYTIPLEKNKLLLSQTCELGEPFPVLPQGCVWHPQKDMLVVLTKQDASLLHSVRSDNSSIRVDVKSDGFIHCACWTKDGNRMVIAAGTAIHSYIWDDGQKTLNACTFCPVFDVGGYISAIEPTLDCQVAVATELPLEKASELSTGVAFEIPTSGKSASLNSQSSLLYLGERLSRDLRRKSIDSEQSIATDSVLSSLSGPVDLAHILANHRRSDPSPLIHLKCQDNLRKSRNASNLVLVTFEKTVTTTRKVHISSILMPDIVTFDPRAQVAAVASNTSNIILVYTLTSSAVPNIQQIHLEKNERTKGVCFLTGNRLLVLAGKQKFNEPAFFPSSSSDKYIVRLVVKELMLQDDSSTISDACKSLLIDFDSSVNLPGKRMPLEIASREEGHVSREHLIPNCTISKSPSGRRRLIDLAKWRSPSCEQSPTSSASDFDDIKTSIDSSMMVETLDTEPVNRLLALINSGTVSRGSSRSSSPQMPSRNKNMSYEGESHFSGNLERLRGGFAQLEQHLSELKGSPKNGKKLISAYPSSLEPPCVFITFQKPVSEGAVTEDTRAVLLCEGKLQLSTVQELFHLPVIEIKHGSSWIVLTADIDGFIPLTFRSAQEIIIRDASASSRLYDSCSSNLSEAASSTESSNSTAQEANSE</sequence>
<keyword evidence="4" id="KW-0175">Coiled coil</keyword>
<dbReference type="PANTHER" id="PTHR14897">
    <property type="entry name" value="WD REPEAT AND COILED-COIL-CONTAINING PROTEIN"/>
    <property type="match status" value="1"/>
</dbReference>
<dbReference type="Proteomes" id="UP001066276">
    <property type="component" value="Chromosome 5"/>
</dbReference>
<evidence type="ECO:0000313" key="7">
    <source>
        <dbReference type="Proteomes" id="UP001066276"/>
    </source>
</evidence>
<name>A0AAV7RA09_PLEWA</name>
<gene>
    <name evidence="6" type="ORF">NDU88_002121</name>
</gene>
<evidence type="ECO:0000256" key="4">
    <source>
        <dbReference type="ARBA" id="ARBA00023054"/>
    </source>
</evidence>
<feature type="compositionally biased region" description="Polar residues" evidence="5">
    <location>
        <begin position="565"/>
        <end position="574"/>
    </location>
</feature>
<evidence type="ECO:0000313" key="6">
    <source>
        <dbReference type="EMBL" id="KAJ1149311.1"/>
    </source>
</evidence>
<dbReference type="GO" id="GO:0019900">
    <property type="term" value="F:kinase binding"/>
    <property type="evidence" value="ECO:0007669"/>
    <property type="project" value="TreeGrafter"/>
</dbReference>
<feature type="region of interest" description="Disordered" evidence="5">
    <location>
        <begin position="554"/>
        <end position="579"/>
    </location>
</feature>
<feature type="compositionally biased region" description="Low complexity" evidence="5">
    <location>
        <begin position="554"/>
        <end position="564"/>
    </location>
</feature>
<keyword evidence="3" id="KW-0677">Repeat</keyword>
<keyword evidence="2" id="KW-0853">WD repeat</keyword>
<evidence type="ECO:0000256" key="5">
    <source>
        <dbReference type="SAM" id="MobiDB-lite"/>
    </source>
</evidence>
<accession>A0AAV7RA09</accession>
<feature type="compositionally biased region" description="Low complexity" evidence="5">
    <location>
        <begin position="716"/>
        <end position="728"/>
    </location>
</feature>
<protein>
    <recommendedName>
        <fullName evidence="1">WD repeat and coiled-coil-containing protein</fullName>
    </recommendedName>
</protein>
<dbReference type="SUPFAM" id="SSF101908">
    <property type="entry name" value="Putative isomerase YbhE"/>
    <property type="match status" value="1"/>
</dbReference>
<dbReference type="PANTHER" id="PTHR14897:SF5">
    <property type="entry name" value="WD REPEAT AND COILED-COIL-CONTAINING PROTEIN"/>
    <property type="match status" value="1"/>
</dbReference>
<evidence type="ECO:0000256" key="1">
    <source>
        <dbReference type="ARBA" id="ARBA00015683"/>
    </source>
</evidence>
<dbReference type="Pfam" id="PF15390">
    <property type="entry name" value="WDCP"/>
    <property type="match status" value="1"/>
</dbReference>
<keyword evidence="7" id="KW-1185">Reference proteome</keyword>